<accession>A0A7X9FT12</accession>
<evidence type="ECO:0000313" key="3">
    <source>
        <dbReference type="Proteomes" id="UP000524246"/>
    </source>
</evidence>
<protein>
    <submittedName>
        <fullName evidence="2">DUF342 domain-containing protein</fullName>
    </submittedName>
</protein>
<reference evidence="2 3" key="1">
    <citation type="journal article" date="2020" name="Biotechnol. Biofuels">
        <title>New insights from the biogas microbiome by comprehensive genome-resolved metagenomics of nearly 1600 species originating from multiple anaerobic digesters.</title>
        <authorList>
            <person name="Campanaro S."/>
            <person name="Treu L."/>
            <person name="Rodriguez-R L.M."/>
            <person name="Kovalovszki A."/>
            <person name="Ziels R.M."/>
            <person name="Maus I."/>
            <person name="Zhu X."/>
            <person name="Kougias P.G."/>
            <person name="Basile A."/>
            <person name="Luo G."/>
            <person name="Schluter A."/>
            <person name="Konstantinidis K.T."/>
            <person name="Angelidaki I."/>
        </authorList>
    </citation>
    <scope>NUCLEOTIDE SEQUENCE [LARGE SCALE GENOMIC DNA]</scope>
    <source>
        <strain evidence="2">AS27yjCOA_65</strain>
    </source>
</reference>
<keyword evidence="1" id="KW-0175">Coiled coil</keyword>
<dbReference type="AlphaFoldDB" id="A0A7X9FT12"/>
<evidence type="ECO:0000256" key="1">
    <source>
        <dbReference type="SAM" id="Coils"/>
    </source>
</evidence>
<feature type="coiled-coil region" evidence="1">
    <location>
        <begin position="236"/>
        <end position="263"/>
    </location>
</feature>
<name>A0A7X9FT12_9DELT</name>
<proteinExistence type="predicted"/>
<dbReference type="InterPro" id="IPR046865">
    <property type="entry name" value="FapA_b_solenoid"/>
</dbReference>
<dbReference type="Proteomes" id="UP000524246">
    <property type="component" value="Unassembled WGS sequence"/>
</dbReference>
<dbReference type="InterPro" id="IPR005646">
    <property type="entry name" value="FapA"/>
</dbReference>
<comment type="caution">
    <text evidence="2">The sequence shown here is derived from an EMBL/GenBank/DDBJ whole genome shotgun (WGS) entry which is preliminary data.</text>
</comment>
<dbReference type="PANTHER" id="PTHR38032">
    <property type="entry name" value="POLYMERASE-RELATED"/>
    <property type="match status" value="1"/>
</dbReference>
<sequence length="337" mass="36893">LDRSIVVKPSYDEKGIQYLIATTYGFLVREKERLRVLPALTIKSDVDLTSGNIEVKGKVEISGDVAKGFKVHARDDIAIRGRTHGSILSSQCGSIKVDQLVLGGPGLFASAGQSFTAQMIQNLKVKAEGDVMILKDARDSEISANGCLLMKEGHLFGGQAIVLGGIEARIVGSEGGTPTIVGSRSKAEVEEEAKQLAIQIEENKKLCETMGAKLGPVIKPDVEKIPVLELAHCKKINDVLSKLDDMKAECEVMERRLAKLQDALEREPWFQLNYGSLLHKGVTIKVGEDQFYLDNYKTGPGTIEYSAEKRSFSEVKYKELRALRPKKKVDPNSPGPV</sequence>
<evidence type="ECO:0000313" key="2">
    <source>
        <dbReference type="EMBL" id="NMC63782.1"/>
    </source>
</evidence>
<feature type="non-terminal residue" evidence="2">
    <location>
        <position position="1"/>
    </location>
</feature>
<gene>
    <name evidence="2" type="ORF">GYA55_11520</name>
</gene>
<dbReference type="PANTHER" id="PTHR38032:SF1">
    <property type="entry name" value="RNA-BINDING PROTEIN KHPB N-TERMINAL DOMAIN-CONTAINING PROTEIN"/>
    <property type="match status" value="1"/>
</dbReference>
<dbReference type="Pfam" id="PF03961">
    <property type="entry name" value="FapA"/>
    <property type="match status" value="1"/>
</dbReference>
<dbReference type="EMBL" id="JAAZON010000525">
    <property type="protein sequence ID" value="NMC63782.1"/>
    <property type="molecule type" value="Genomic_DNA"/>
</dbReference>
<organism evidence="2 3">
    <name type="scientific">SAR324 cluster bacterium</name>
    <dbReference type="NCBI Taxonomy" id="2024889"/>
    <lineage>
        <taxon>Bacteria</taxon>
        <taxon>Deltaproteobacteria</taxon>
        <taxon>SAR324 cluster</taxon>
    </lineage>
</organism>